<dbReference type="InterPro" id="IPR036928">
    <property type="entry name" value="AS_sf"/>
</dbReference>
<dbReference type="Pfam" id="PF01425">
    <property type="entry name" value="Amidase"/>
    <property type="match status" value="1"/>
</dbReference>
<keyword evidence="2" id="KW-0378">Hydrolase</keyword>
<dbReference type="GO" id="GO:0016787">
    <property type="term" value="F:hydrolase activity"/>
    <property type="evidence" value="ECO:0007669"/>
    <property type="project" value="UniProtKB-KW"/>
</dbReference>
<evidence type="ECO:0000313" key="2">
    <source>
        <dbReference type="EMBL" id="GAA5191196.1"/>
    </source>
</evidence>
<dbReference type="SUPFAM" id="SSF75304">
    <property type="entry name" value="Amidase signature (AS) enzymes"/>
    <property type="match status" value="1"/>
</dbReference>
<comment type="caution">
    <text evidence="2">The sequence shown here is derived from an EMBL/GenBank/DDBJ whole genome shotgun (WGS) entry which is preliminary data.</text>
</comment>
<dbReference type="EMBL" id="BAABJQ010000015">
    <property type="protein sequence ID" value="GAA5191196.1"/>
    <property type="molecule type" value="Genomic_DNA"/>
</dbReference>
<gene>
    <name evidence="2" type="primary">iaaH</name>
    <name evidence="2" type="ORF">GCM10023322_48030</name>
</gene>
<feature type="domain" description="Amidase" evidence="1">
    <location>
        <begin position="36"/>
        <end position="459"/>
    </location>
</feature>
<protein>
    <submittedName>
        <fullName evidence="2">Indoleacetamide hydrolase</fullName>
    </submittedName>
</protein>
<dbReference type="PANTHER" id="PTHR11895">
    <property type="entry name" value="TRANSAMIDASE"/>
    <property type="match status" value="1"/>
</dbReference>
<dbReference type="RefSeq" id="WP_345633058.1">
    <property type="nucleotide sequence ID" value="NZ_BAABJQ010000015.1"/>
</dbReference>
<dbReference type="InterPro" id="IPR023631">
    <property type="entry name" value="Amidase_dom"/>
</dbReference>
<dbReference type="Proteomes" id="UP001501570">
    <property type="component" value="Unassembled WGS sequence"/>
</dbReference>
<keyword evidence="3" id="KW-1185">Reference proteome</keyword>
<dbReference type="Gene3D" id="3.90.1300.10">
    <property type="entry name" value="Amidase signature (AS) domain"/>
    <property type="match status" value="1"/>
</dbReference>
<evidence type="ECO:0000313" key="3">
    <source>
        <dbReference type="Proteomes" id="UP001501570"/>
    </source>
</evidence>
<evidence type="ECO:0000259" key="1">
    <source>
        <dbReference type="Pfam" id="PF01425"/>
    </source>
</evidence>
<organism evidence="2 3">
    <name type="scientific">Rugosimonospora acidiphila</name>
    <dbReference type="NCBI Taxonomy" id="556531"/>
    <lineage>
        <taxon>Bacteria</taxon>
        <taxon>Bacillati</taxon>
        <taxon>Actinomycetota</taxon>
        <taxon>Actinomycetes</taxon>
        <taxon>Micromonosporales</taxon>
        <taxon>Micromonosporaceae</taxon>
        <taxon>Rugosimonospora</taxon>
    </lineage>
</organism>
<name>A0ABP9S5L9_9ACTN</name>
<dbReference type="PANTHER" id="PTHR11895:SF151">
    <property type="entry name" value="GLUTAMYL-TRNA(GLN) AMIDOTRANSFERASE SUBUNIT A"/>
    <property type="match status" value="1"/>
</dbReference>
<sequence length="480" mass="49907">MPEREGSGQFGDLLELSVSEASSLMRAGELAASEYAEALIRQCERRARLNAFIGFDPEAVRRAAHQADRDRSTGARLGPLHGIPVAVKDNINTTALPTTGGTAALSGNRPTTNAVVVDRLTGAGALLLGKTNLHELGRGWTSVNATFGPVRNPHREDRIAGGSSGGSACAVAARMAPAAIGTDTEGSVRIPAALCGIVGLRPTTGRYPTDGVIPIAARLDTVGPFARCVADLALLDSVLACTPLAAARPDLRGVRIGVPRAYYLDGLDGEVEAIFEQALLCLAEHGADLVRADLTGLDTLVTGVASALIRYEFARLLPEYLAAHAPRVSMVDLAEAAGPNVAPLFAPPPPEAADRHRDALDAQRRVRAGFRSYRREYALDLIIHPVVPMPAPPIGAGPGWPPPGVTVMGREVPEHVAYGRNVTPASVAGLPGLVLPAGVTSEGLPVGVEFNAAPGHDGYLIGAGSAIESALRPVVPRRVA</sequence>
<dbReference type="InterPro" id="IPR000120">
    <property type="entry name" value="Amidase"/>
</dbReference>
<accession>A0ABP9S5L9</accession>
<proteinExistence type="predicted"/>
<reference evidence="3" key="1">
    <citation type="journal article" date="2019" name="Int. J. Syst. Evol. Microbiol.">
        <title>The Global Catalogue of Microorganisms (GCM) 10K type strain sequencing project: providing services to taxonomists for standard genome sequencing and annotation.</title>
        <authorList>
            <consortium name="The Broad Institute Genomics Platform"/>
            <consortium name="The Broad Institute Genome Sequencing Center for Infectious Disease"/>
            <person name="Wu L."/>
            <person name="Ma J."/>
        </authorList>
    </citation>
    <scope>NUCLEOTIDE SEQUENCE [LARGE SCALE GENOMIC DNA]</scope>
    <source>
        <strain evidence="3">JCM 18304</strain>
    </source>
</reference>